<protein>
    <submittedName>
        <fullName evidence="10">Tfp pilus biogenesis protein PilC</fullName>
    </submittedName>
</protein>
<evidence type="ECO:0000256" key="3">
    <source>
        <dbReference type="ARBA" id="ARBA00022475"/>
    </source>
</evidence>
<reference evidence="10 11" key="1">
    <citation type="journal article" date="2015" name="Nature">
        <title>rRNA introns, odd ribosomes, and small enigmatic genomes across a large radiation of phyla.</title>
        <authorList>
            <person name="Brown C.T."/>
            <person name="Hug L.A."/>
            <person name="Thomas B.C."/>
            <person name="Sharon I."/>
            <person name="Castelle C.J."/>
            <person name="Singh A."/>
            <person name="Wilkins M.J."/>
            <person name="Williams K.H."/>
            <person name="Banfield J.F."/>
        </authorList>
    </citation>
    <scope>NUCLEOTIDE SEQUENCE [LARGE SCALE GENOMIC DNA]</scope>
</reference>
<evidence type="ECO:0000256" key="6">
    <source>
        <dbReference type="ARBA" id="ARBA00022989"/>
    </source>
</evidence>
<dbReference type="GO" id="GO:0005886">
    <property type="term" value="C:plasma membrane"/>
    <property type="evidence" value="ECO:0007669"/>
    <property type="project" value="UniProtKB-SubCell"/>
</dbReference>
<dbReference type="InterPro" id="IPR003004">
    <property type="entry name" value="GspF/PilC"/>
</dbReference>
<organism evidence="10 11">
    <name type="scientific">Candidatus Azambacteria bacterium GW2011_GWB1_42_17</name>
    <dbReference type="NCBI Taxonomy" id="1618615"/>
    <lineage>
        <taxon>Bacteria</taxon>
        <taxon>Candidatus Azamiibacteriota</taxon>
    </lineage>
</organism>
<comment type="similarity">
    <text evidence="2">Belongs to the GSP F family.</text>
</comment>
<evidence type="ECO:0000256" key="1">
    <source>
        <dbReference type="ARBA" id="ARBA00004429"/>
    </source>
</evidence>
<dbReference type="PANTHER" id="PTHR30012:SF0">
    <property type="entry name" value="TYPE II SECRETION SYSTEM PROTEIN F-RELATED"/>
    <property type="match status" value="1"/>
</dbReference>
<dbReference type="InterPro" id="IPR018076">
    <property type="entry name" value="T2SS_GspF_dom"/>
</dbReference>
<evidence type="ECO:0000259" key="9">
    <source>
        <dbReference type="Pfam" id="PF00482"/>
    </source>
</evidence>
<dbReference type="FunFam" id="1.20.81.30:FF:000001">
    <property type="entry name" value="Type II secretion system protein F"/>
    <property type="match status" value="1"/>
</dbReference>
<keyword evidence="3" id="KW-1003">Cell membrane</keyword>
<feature type="transmembrane region" description="Helical" evidence="8">
    <location>
        <begin position="210"/>
        <end position="237"/>
    </location>
</feature>
<dbReference type="InterPro" id="IPR042094">
    <property type="entry name" value="T2SS_GspF_sf"/>
</dbReference>
<keyword evidence="4" id="KW-0997">Cell inner membrane</keyword>
<evidence type="ECO:0000313" key="11">
    <source>
        <dbReference type="Proteomes" id="UP000033986"/>
    </source>
</evidence>
<feature type="domain" description="Type II secretion system protein GspF" evidence="9">
    <location>
        <begin position="276"/>
        <end position="393"/>
    </location>
</feature>
<dbReference type="Gene3D" id="1.20.81.30">
    <property type="entry name" value="Type II secretion system (T2SS), domain F"/>
    <property type="match status" value="2"/>
</dbReference>
<dbReference type="PANTHER" id="PTHR30012">
    <property type="entry name" value="GENERAL SECRETION PATHWAY PROTEIN"/>
    <property type="match status" value="1"/>
</dbReference>
<evidence type="ECO:0000313" key="10">
    <source>
        <dbReference type="EMBL" id="KKS43955.1"/>
    </source>
</evidence>
<keyword evidence="5 8" id="KW-0812">Transmembrane</keyword>
<feature type="domain" description="Type II secretion system protein GspF" evidence="9">
    <location>
        <begin position="68"/>
        <end position="191"/>
    </location>
</feature>
<evidence type="ECO:0000256" key="7">
    <source>
        <dbReference type="ARBA" id="ARBA00023136"/>
    </source>
</evidence>
<keyword evidence="7 8" id="KW-0472">Membrane</keyword>
<gene>
    <name evidence="10" type="ORF">UV07_C0018G0010</name>
</gene>
<name>A0A0G0Z5G6_9BACT</name>
<comment type="subcellular location">
    <subcellularLocation>
        <location evidence="1">Cell inner membrane</location>
        <topology evidence="1">Multi-pass membrane protein</topology>
    </subcellularLocation>
</comment>
<feature type="transmembrane region" description="Helical" evidence="8">
    <location>
        <begin position="167"/>
        <end position="190"/>
    </location>
</feature>
<dbReference type="InterPro" id="IPR023298">
    <property type="entry name" value="ATPase_P-typ_TM_dom_sf"/>
</dbReference>
<keyword evidence="6 8" id="KW-1133">Transmembrane helix</keyword>
<evidence type="ECO:0000256" key="5">
    <source>
        <dbReference type="ARBA" id="ARBA00022692"/>
    </source>
</evidence>
<feature type="transmembrane region" description="Helical" evidence="8">
    <location>
        <begin position="374"/>
        <end position="395"/>
    </location>
</feature>
<dbReference type="Proteomes" id="UP000033986">
    <property type="component" value="Unassembled WGS sequence"/>
</dbReference>
<dbReference type="Pfam" id="PF00482">
    <property type="entry name" value="T2SSF"/>
    <property type="match status" value="2"/>
</dbReference>
<evidence type="ECO:0000256" key="2">
    <source>
        <dbReference type="ARBA" id="ARBA00005745"/>
    </source>
</evidence>
<proteinExistence type="inferred from homology"/>
<dbReference type="PRINTS" id="PR00812">
    <property type="entry name" value="BCTERIALGSPF"/>
</dbReference>
<evidence type="ECO:0000256" key="8">
    <source>
        <dbReference type="SAM" id="Phobius"/>
    </source>
</evidence>
<sequence length="401" mass="44858">MKFAYKARTKEGELQVGNVEAGSREAAANVLLGHGLFLLSLEPLQEMQWYSRILEFFRRAKVVDIMVFTRQFATLLASQVPLSDSLANLYRQTTHPVLKEAAAEVAGDVDAGFSLSQALERHPNVFSEFYVNMVKSAEITGRLSEVLSFLADYLEKQAALVGKVKNALLYPAFVILLFFVVVIIMVSFVLPQITPIFEEAGVELPVFTRALLSAGMFIADWWWAVGIIFLIFLLTVIDYFQTKEGRVVLDELALRLPIIGPLFQRLYIARFAESSRVLIKGGLTIPQAIEISSHTISNAVYRDRLHEASMKIRKGELLSKTLGEMPEFPPLVSQLIAIGEQTGRLEQLLEKVTDFYTREVDDIVNNLVVLIQPALMVIIGVMVAILFASILLPLYNLSQAF</sequence>
<dbReference type="EMBL" id="LCDB01000018">
    <property type="protein sequence ID" value="KKS43955.1"/>
    <property type="molecule type" value="Genomic_DNA"/>
</dbReference>
<dbReference type="SUPFAM" id="SSF81665">
    <property type="entry name" value="Calcium ATPase, transmembrane domain M"/>
    <property type="match status" value="1"/>
</dbReference>
<evidence type="ECO:0000256" key="4">
    <source>
        <dbReference type="ARBA" id="ARBA00022519"/>
    </source>
</evidence>
<comment type="caution">
    <text evidence="10">The sequence shown here is derived from an EMBL/GenBank/DDBJ whole genome shotgun (WGS) entry which is preliminary data.</text>
</comment>
<accession>A0A0G0Z5G6</accession>
<dbReference type="AlphaFoldDB" id="A0A0G0Z5G6"/>